<protein>
    <submittedName>
        <fullName evidence="1">Uncharacterized protein</fullName>
    </submittedName>
</protein>
<gene>
    <name evidence="1" type="ORF">Vadar_003185</name>
</gene>
<reference evidence="1 2" key="1">
    <citation type="journal article" date="2021" name="Hortic Res">
        <title>High-quality reference genome and annotation aids understanding of berry development for evergreen blueberry (Vaccinium darrowii).</title>
        <authorList>
            <person name="Yu J."/>
            <person name="Hulse-Kemp A.M."/>
            <person name="Babiker E."/>
            <person name="Staton M."/>
        </authorList>
    </citation>
    <scope>NUCLEOTIDE SEQUENCE [LARGE SCALE GENOMIC DNA]</scope>
    <source>
        <strain evidence="2">cv. NJ 8807/NJ 8810</strain>
        <tissue evidence="1">Young leaf</tissue>
    </source>
</reference>
<name>A0ACB7XF05_9ERIC</name>
<keyword evidence="2" id="KW-1185">Reference proteome</keyword>
<organism evidence="1 2">
    <name type="scientific">Vaccinium darrowii</name>
    <dbReference type="NCBI Taxonomy" id="229202"/>
    <lineage>
        <taxon>Eukaryota</taxon>
        <taxon>Viridiplantae</taxon>
        <taxon>Streptophyta</taxon>
        <taxon>Embryophyta</taxon>
        <taxon>Tracheophyta</taxon>
        <taxon>Spermatophyta</taxon>
        <taxon>Magnoliopsida</taxon>
        <taxon>eudicotyledons</taxon>
        <taxon>Gunneridae</taxon>
        <taxon>Pentapetalae</taxon>
        <taxon>asterids</taxon>
        <taxon>Ericales</taxon>
        <taxon>Ericaceae</taxon>
        <taxon>Vaccinioideae</taxon>
        <taxon>Vaccinieae</taxon>
        <taxon>Vaccinium</taxon>
    </lineage>
</organism>
<evidence type="ECO:0000313" key="2">
    <source>
        <dbReference type="Proteomes" id="UP000828048"/>
    </source>
</evidence>
<comment type="caution">
    <text evidence="1">The sequence shown here is derived from an EMBL/GenBank/DDBJ whole genome shotgun (WGS) entry which is preliminary data.</text>
</comment>
<proteinExistence type="predicted"/>
<dbReference type="EMBL" id="CM037160">
    <property type="protein sequence ID" value="KAH7839363.1"/>
    <property type="molecule type" value="Genomic_DNA"/>
</dbReference>
<sequence length="167" mass="18715">MDSRDERLVGVDGNAALKEQKMDEKLQRLGLKSSGNPEDASEDSFFPDTEQIPQFSSYLPSDEASACTAAHITSHDIAFQDAKMVTIRAKYNPITSLMFRLPMWSGIAQLQLEVAKRLKVEAETYNIRYKGEDGKVILLACDKDVQECMQSSISLGKTKIDVFLEFK</sequence>
<accession>A0ACB7XF05</accession>
<evidence type="ECO:0000313" key="1">
    <source>
        <dbReference type="EMBL" id="KAH7839363.1"/>
    </source>
</evidence>
<dbReference type="Proteomes" id="UP000828048">
    <property type="component" value="Chromosome 10"/>
</dbReference>